<name>A0A7Z6QNR8_PSEFL</name>
<dbReference type="Pfam" id="PF01024">
    <property type="entry name" value="Colicin"/>
    <property type="match status" value="1"/>
</dbReference>
<evidence type="ECO:0000256" key="10">
    <source>
        <dbReference type="ARBA" id="ARBA00023136"/>
    </source>
</evidence>
<evidence type="ECO:0000313" key="14">
    <source>
        <dbReference type="EMBL" id="RDS90933.1"/>
    </source>
</evidence>
<dbReference type="InterPro" id="IPR038283">
    <property type="entry name" value="Channel_colicin_C_sf"/>
</dbReference>
<sequence length="415" mass="44314">MSTTNGIELPPIIVTPDPLPPPVVPPIVPGGGYVPRPGTWNKDYVPGTKLTDLGINLYQDSSVVPIIIIATESEQRIKDAYTAYMPNLPAQLDAEINESIAQGGDLSLGGLNAEKALIDNLLQIKMVDLEKDTNKANAFFGRGFLDKKPVANGVDFGGRLRKAGDPDVYFDSFNAAATAAYNSLIVAEEIRILTDKSSALSALIGVAKAEEDARIAAEAEAKLLEEEKAKEEEELKGAIKFTADFYKEISAKYGTQMSTLATDLAENAKGKTLRSADEALKAFEQYKDHLDKKFSAADRAAIVNALDSLDSAELAKNLNLFTKGFGAVGKALDVYDLVNEVKKSYASGDWNNTALKVETLFAGSAATGLIAFAFGVTVSTPVGIVAFALIMALVSAYIDDAHVKQFNDALDAILP</sequence>
<evidence type="ECO:0000256" key="12">
    <source>
        <dbReference type="SAM" id="Phobius"/>
    </source>
</evidence>
<dbReference type="InterPro" id="IPR000293">
    <property type="entry name" value="Channel_colicin_C"/>
</dbReference>
<comment type="function">
    <text evidence="1">This colicin is a channel-forming colicin. This class of transmembrane toxins depolarize the cytoplasmic membrane, leading to dissipation of cellular energy.</text>
</comment>
<proteinExistence type="inferred from homology"/>
<dbReference type="GO" id="GO:0050829">
    <property type="term" value="P:defense response to Gram-negative bacterium"/>
    <property type="evidence" value="ECO:0007669"/>
    <property type="project" value="InterPro"/>
</dbReference>
<keyword evidence="10 12" id="KW-0472">Membrane</keyword>
<evidence type="ECO:0000256" key="4">
    <source>
        <dbReference type="ARBA" id="ARBA00007595"/>
    </source>
</evidence>
<keyword evidence="9" id="KW-0078">Bacteriocin</keyword>
<protein>
    <submittedName>
        <fullName evidence="14">Colicin transporter</fullName>
    </submittedName>
</protein>
<evidence type="ECO:0000256" key="11">
    <source>
        <dbReference type="SAM" id="Coils"/>
    </source>
</evidence>
<comment type="subcellular location">
    <subcellularLocation>
        <location evidence="3">Membrane</location>
    </subcellularLocation>
</comment>
<dbReference type="GO" id="GO:0031640">
    <property type="term" value="P:killing of cells of another organism"/>
    <property type="evidence" value="ECO:0007669"/>
    <property type="project" value="UniProtKB-KW"/>
</dbReference>
<organism evidence="14 15">
    <name type="scientific">Pseudomonas fluorescens</name>
    <dbReference type="NCBI Taxonomy" id="294"/>
    <lineage>
        <taxon>Bacteria</taxon>
        <taxon>Pseudomonadati</taxon>
        <taxon>Pseudomonadota</taxon>
        <taxon>Gammaproteobacteria</taxon>
        <taxon>Pseudomonadales</taxon>
        <taxon>Pseudomonadaceae</taxon>
        <taxon>Pseudomonas</taxon>
    </lineage>
</organism>
<dbReference type="AlphaFoldDB" id="A0A7Z6QNR8"/>
<accession>A0A7Z6QNR8</accession>
<evidence type="ECO:0000256" key="7">
    <source>
        <dbReference type="ARBA" id="ARBA00022989"/>
    </source>
</evidence>
<evidence type="ECO:0000256" key="3">
    <source>
        <dbReference type="ARBA" id="ARBA00004370"/>
    </source>
</evidence>
<dbReference type="PRINTS" id="PR00280">
    <property type="entry name" value="CHANLCOLICIN"/>
</dbReference>
<evidence type="ECO:0000256" key="9">
    <source>
        <dbReference type="ARBA" id="ARBA00023048"/>
    </source>
</evidence>
<dbReference type="RefSeq" id="WP_115486836.1">
    <property type="nucleotide sequence ID" value="NZ_QRBA01000006.1"/>
</dbReference>
<evidence type="ECO:0000256" key="8">
    <source>
        <dbReference type="ARBA" id="ARBA00023022"/>
    </source>
</evidence>
<evidence type="ECO:0000256" key="2">
    <source>
        <dbReference type="ARBA" id="ARBA00003197"/>
    </source>
</evidence>
<evidence type="ECO:0000313" key="15">
    <source>
        <dbReference type="Proteomes" id="UP000255541"/>
    </source>
</evidence>
<dbReference type="SUPFAM" id="SSF56837">
    <property type="entry name" value="Colicin"/>
    <property type="match status" value="1"/>
</dbReference>
<evidence type="ECO:0000256" key="6">
    <source>
        <dbReference type="ARBA" id="ARBA00022692"/>
    </source>
</evidence>
<evidence type="ECO:0000259" key="13">
    <source>
        <dbReference type="Pfam" id="PF01024"/>
    </source>
</evidence>
<dbReference type="EMBL" id="QRBA01000006">
    <property type="protein sequence ID" value="RDS90933.1"/>
    <property type="molecule type" value="Genomic_DNA"/>
</dbReference>
<dbReference type="Gene3D" id="1.10.490.30">
    <property type="entry name" value="Colicin"/>
    <property type="match status" value="1"/>
</dbReference>
<keyword evidence="7 12" id="KW-1133">Transmembrane helix</keyword>
<comment type="function">
    <text evidence="2">Colicins are polypeptide toxins produced by and active against E.coli and closely related bacteria.</text>
</comment>
<feature type="domain" description="Channel forming colicins" evidence="13">
    <location>
        <begin position="226"/>
        <end position="407"/>
    </location>
</feature>
<evidence type="ECO:0000256" key="5">
    <source>
        <dbReference type="ARBA" id="ARBA00022529"/>
    </source>
</evidence>
<keyword evidence="8" id="KW-0044">Antibiotic</keyword>
<keyword evidence="11" id="KW-0175">Coiled coil</keyword>
<keyword evidence="5" id="KW-0929">Antimicrobial</keyword>
<comment type="similarity">
    <text evidence="4">Belongs to the channel forming colicin family.</text>
</comment>
<dbReference type="GO" id="GO:0016020">
    <property type="term" value="C:membrane"/>
    <property type="evidence" value="ECO:0007669"/>
    <property type="project" value="UniProtKB-SubCell"/>
</dbReference>
<evidence type="ECO:0000256" key="1">
    <source>
        <dbReference type="ARBA" id="ARBA00002178"/>
    </source>
</evidence>
<feature type="coiled-coil region" evidence="11">
    <location>
        <begin position="206"/>
        <end position="241"/>
    </location>
</feature>
<reference evidence="14 15" key="1">
    <citation type="submission" date="2018-07" db="EMBL/GenBank/DDBJ databases">
        <title>Draft Genome Sequence of Pseudomonas fluorescens AHK-1 associated with canker disease of kiwifruit.</title>
        <authorList>
            <person name="Wu Z."/>
        </authorList>
    </citation>
    <scope>NUCLEOTIDE SEQUENCE [LARGE SCALE GENOMIC DNA]</scope>
    <source>
        <strain evidence="14 15">AHK-1</strain>
    </source>
</reference>
<dbReference type="Proteomes" id="UP000255541">
    <property type="component" value="Unassembled WGS sequence"/>
</dbReference>
<dbReference type="GO" id="GO:0140911">
    <property type="term" value="F:pore-forming activity"/>
    <property type="evidence" value="ECO:0007669"/>
    <property type="project" value="InterPro"/>
</dbReference>
<keyword evidence="6 12" id="KW-0812">Transmembrane</keyword>
<comment type="caution">
    <text evidence="14">The sequence shown here is derived from an EMBL/GenBank/DDBJ whole genome shotgun (WGS) entry which is preliminary data.</text>
</comment>
<feature type="transmembrane region" description="Helical" evidence="12">
    <location>
        <begin position="369"/>
        <end position="398"/>
    </location>
</feature>
<gene>
    <name evidence="14" type="ORF">DL347_12870</name>
</gene>